<dbReference type="EC" id="3.5.1.88" evidence="6"/>
<evidence type="ECO:0000313" key="8">
    <source>
        <dbReference type="Proteomes" id="UP000450676"/>
    </source>
</evidence>
<protein>
    <recommendedName>
        <fullName evidence="6">Peptide deformylase</fullName>
        <shortName evidence="6">PDF</shortName>
        <ecNumber evidence="6">3.5.1.88</ecNumber>
    </recommendedName>
    <alternativeName>
        <fullName evidence="6">Polypeptide deformylase</fullName>
    </alternativeName>
</protein>
<dbReference type="SUPFAM" id="SSF56420">
    <property type="entry name" value="Peptide deformylase"/>
    <property type="match status" value="1"/>
</dbReference>
<reference evidence="7 8" key="1">
    <citation type="submission" date="2019-12" db="EMBL/GenBank/DDBJ databases">
        <title>Novel species isolated from a subtropical stream in China.</title>
        <authorList>
            <person name="Lu H."/>
        </authorList>
    </citation>
    <scope>NUCLEOTIDE SEQUENCE [LARGE SCALE GENOMIC DNA]</scope>
    <source>
        <strain evidence="7 8">FT127W</strain>
    </source>
</reference>
<comment type="function">
    <text evidence="6">Removes the formyl group from the N-terminal Met of newly synthesized proteins. Requires at least a dipeptide for an efficient rate of reaction. N-terminal L-methionine is a prerequisite for activity but the enzyme has broad specificity at other positions.</text>
</comment>
<evidence type="ECO:0000256" key="3">
    <source>
        <dbReference type="ARBA" id="ARBA00022801"/>
    </source>
</evidence>
<dbReference type="GO" id="GO:0006412">
    <property type="term" value="P:translation"/>
    <property type="evidence" value="ECO:0007669"/>
    <property type="project" value="UniProtKB-UniRule"/>
</dbReference>
<dbReference type="InterPro" id="IPR023635">
    <property type="entry name" value="Peptide_deformylase"/>
</dbReference>
<keyword evidence="8" id="KW-1185">Reference proteome</keyword>
<dbReference type="AlphaFoldDB" id="A0A7X4HAP8"/>
<evidence type="ECO:0000256" key="4">
    <source>
        <dbReference type="ARBA" id="ARBA00022917"/>
    </source>
</evidence>
<dbReference type="EMBL" id="WWCU01000006">
    <property type="protein sequence ID" value="MYN07358.1"/>
    <property type="molecule type" value="Genomic_DNA"/>
</dbReference>
<keyword evidence="4 6" id="KW-0648">Protein biosynthesis</keyword>
<dbReference type="PANTHER" id="PTHR10458:SF22">
    <property type="entry name" value="PEPTIDE DEFORMYLASE"/>
    <property type="match status" value="1"/>
</dbReference>
<dbReference type="InterPro" id="IPR036821">
    <property type="entry name" value="Peptide_deformylase_sf"/>
</dbReference>
<feature type="binding site" evidence="6">
    <location>
        <position position="92"/>
    </location>
    <ligand>
        <name>Fe cation</name>
        <dbReference type="ChEBI" id="CHEBI:24875"/>
    </ligand>
</feature>
<sequence>MSILNILRYPDPRLHKIAQPVTAFDARLAKLVADMADTMYEAPGVGLAATQVDVHERVVVIDISEDKSQLIAFINPEIIWSSEERTVYDEGCLSVPGVYDGVERPSKVKVRAFDVKGEQFELEADGLLAVCIQHEMDHLVGKVFVEYLSPLKRNRIKTRMMKEERGIAREKALREQGRRI</sequence>
<name>A0A7X4HAP8_9BURK</name>
<feature type="binding site" evidence="6">
    <location>
        <position position="138"/>
    </location>
    <ligand>
        <name>Fe cation</name>
        <dbReference type="ChEBI" id="CHEBI:24875"/>
    </ligand>
</feature>
<evidence type="ECO:0000313" key="7">
    <source>
        <dbReference type="EMBL" id="MYN07358.1"/>
    </source>
</evidence>
<dbReference type="Pfam" id="PF01327">
    <property type="entry name" value="Pep_deformylase"/>
    <property type="match status" value="1"/>
</dbReference>
<keyword evidence="5 6" id="KW-0408">Iron</keyword>
<dbReference type="Proteomes" id="UP000450676">
    <property type="component" value="Unassembled WGS sequence"/>
</dbReference>
<evidence type="ECO:0000256" key="2">
    <source>
        <dbReference type="ARBA" id="ARBA00022723"/>
    </source>
</evidence>
<dbReference type="RefSeq" id="WP_161071712.1">
    <property type="nucleotide sequence ID" value="NZ_WWCU01000006.1"/>
</dbReference>
<dbReference type="NCBIfam" id="NF001159">
    <property type="entry name" value="PRK00150.1-3"/>
    <property type="match status" value="1"/>
</dbReference>
<dbReference type="PRINTS" id="PR01576">
    <property type="entry name" value="PDEFORMYLASE"/>
</dbReference>
<accession>A0A7X4HAP8</accession>
<dbReference type="FunFam" id="3.90.45.10:FF:000001">
    <property type="entry name" value="Peptide deformylase"/>
    <property type="match status" value="1"/>
</dbReference>
<dbReference type="CDD" id="cd00487">
    <property type="entry name" value="Pep_deformylase"/>
    <property type="match status" value="1"/>
</dbReference>
<comment type="caution">
    <text evidence="7">The sequence shown here is derived from an EMBL/GenBank/DDBJ whole genome shotgun (WGS) entry which is preliminary data.</text>
</comment>
<dbReference type="PIRSF" id="PIRSF004749">
    <property type="entry name" value="Pep_def"/>
    <property type="match status" value="1"/>
</dbReference>
<keyword evidence="2 6" id="KW-0479">Metal-binding</keyword>
<dbReference type="Gene3D" id="3.90.45.10">
    <property type="entry name" value="Peptide deformylase"/>
    <property type="match status" value="1"/>
</dbReference>
<organism evidence="7 8">
    <name type="scientific">Pseudoduganella aquatica</name>
    <dbReference type="NCBI Taxonomy" id="2660641"/>
    <lineage>
        <taxon>Bacteria</taxon>
        <taxon>Pseudomonadati</taxon>
        <taxon>Pseudomonadota</taxon>
        <taxon>Betaproteobacteria</taxon>
        <taxon>Burkholderiales</taxon>
        <taxon>Oxalobacteraceae</taxon>
        <taxon>Telluria group</taxon>
        <taxon>Pseudoduganella</taxon>
    </lineage>
</organism>
<comment type="similarity">
    <text evidence="1 6">Belongs to the polypeptide deformylase family.</text>
</comment>
<comment type="catalytic activity">
    <reaction evidence="6">
        <text>N-terminal N-formyl-L-methionyl-[peptide] + H2O = N-terminal L-methionyl-[peptide] + formate</text>
        <dbReference type="Rhea" id="RHEA:24420"/>
        <dbReference type="Rhea" id="RHEA-COMP:10639"/>
        <dbReference type="Rhea" id="RHEA-COMP:10640"/>
        <dbReference type="ChEBI" id="CHEBI:15377"/>
        <dbReference type="ChEBI" id="CHEBI:15740"/>
        <dbReference type="ChEBI" id="CHEBI:49298"/>
        <dbReference type="ChEBI" id="CHEBI:64731"/>
        <dbReference type="EC" id="3.5.1.88"/>
    </reaction>
</comment>
<proteinExistence type="inferred from homology"/>
<dbReference type="GO" id="GO:0046872">
    <property type="term" value="F:metal ion binding"/>
    <property type="evidence" value="ECO:0007669"/>
    <property type="project" value="UniProtKB-KW"/>
</dbReference>
<evidence type="ECO:0000256" key="1">
    <source>
        <dbReference type="ARBA" id="ARBA00010759"/>
    </source>
</evidence>
<keyword evidence="3 6" id="KW-0378">Hydrolase</keyword>
<comment type="cofactor">
    <cofactor evidence="6">
        <name>Fe(2+)</name>
        <dbReference type="ChEBI" id="CHEBI:29033"/>
    </cofactor>
    <text evidence="6">Binds 1 Fe(2+) ion.</text>
</comment>
<dbReference type="HAMAP" id="MF_00163">
    <property type="entry name" value="Pep_deformylase"/>
    <property type="match status" value="1"/>
</dbReference>
<dbReference type="PANTHER" id="PTHR10458">
    <property type="entry name" value="PEPTIDE DEFORMYLASE"/>
    <property type="match status" value="1"/>
</dbReference>
<feature type="active site" evidence="6">
    <location>
        <position position="135"/>
    </location>
</feature>
<dbReference type="NCBIfam" id="TIGR00079">
    <property type="entry name" value="pept_deformyl"/>
    <property type="match status" value="1"/>
</dbReference>
<evidence type="ECO:0000256" key="5">
    <source>
        <dbReference type="ARBA" id="ARBA00023004"/>
    </source>
</evidence>
<gene>
    <name evidence="6 7" type="primary">def</name>
    <name evidence="7" type="ORF">GTP77_08390</name>
</gene>
<dbReference type="GO" id="GO:0042586">
    <property type="term" value="F:peptide deformylase activity"/>
    <property type="evidence" value="ECO:0007669"/>
    <property type="project" value="UniProtKB-UniRule"/>
</dbReference>
<feature type="binding site" evidence="6">
    <location>
        <position position="134"/>
    </location>
    <ligand>
        <name>Fe cation</name>
        <dbReference type="ChEBI" id="CHEBI:24875"/>
    </ligand>
</feature>
<evidence type="ECO:0000256" key="6">
    <source>
        <dbReference type="HAMAP-Rule" id="MF_00163"/>
    </source>
</evidence>